<dbReference type="SMART" id="SM00186">
    <property type="entry name" value="FBG"/>
    <property type="match status" value="1"/>
</dbReference>
<evidence type="ECO:0000259" key="2">
    <source>
        <dbReference type="PROSITE" id="PS51406"/>
    </source>
</evidence>
<organism evidence="3">
    <name type="scientific">Bactrocera dorsalis</name>
    <name type="common">Oriental fruit fly</name>
    <name type="synonym">Dacus dorsalis</name>
    <dbReference type="NCBI Taxonomy" id="27457"/>
    <lineage>
        <taxon>Eukaryota</taxon>
        <taxon>Metazoa</taxon>
        <taxon>Ecdysozoa</taxon>
        <taxon>Arthropoda</taxon>
        <taxon>Hexapoda</taxon>
        <taxon>Insecta</taxon>
        <taxon>Pterygota</taxon>
        <taxon>Neoptera</taxon>
        <taxon>Endopterygota</taxon>
        <taxon>Diptera</taxon>
        <taxon>Brachycera</taxon>
        <taxon>Muscomorpha</taxon>
        <taxon>Tephritoidea</taxon>
        <taxon>Tephritidae</taxon>
        <taxon>Bactrocera</taxon>
        <taxon>Bactrocera</taxon>
    </lineage>
</organism>
<keyword evidence="1" id="KW-0472">Membrane</keyword>
<name>A0A034WR62_BACDO</name>
<dbReference type="AlphaFoldDB" id="A0A034WR62"/>
<dbReference type="GO" id="GO:0005615">
    <property type="term" value="C:extracellular space"/>
    <property type="evidence" value="ECO:0007669"/>
    <property type="project" value="TreeGrafter"/>
</dbReference>
<dbReference type="InterPro" id="IPR050373">
    <property type="entry name" value="Fibrinogen_C-term_domain"/>
</dbReference>
<reference evidence="3" key="1">
    <citation type="journal article" date="2014" name="BMC Genomics">
        <title>Characterizing the developmental transcriptome of the oriental fruit fly, Bactrocera dorsalis (Diptera: Tephritidae) through comparative genomic analysis with Drosophila melanogaster utilizing modENCODE datasets.</title>
        <authorList>
            <person name="Geib S.M."/>
            <person name="Calla B."/>
            <person name="Hall B."/>
            <person name="Hou S."/>
            <person name="Manoukis N.C."/>
        </authorList>
    </citation>
    <scope>NUCLEOTIDE SEQUENCE</scope>
    <source>
        <strain evidence="3">Punador</strain>
    </source>
</reference>
<evidence type="ECO:0000256" key="1">
    <source>
        <dbReference type="SAM" id="Phobius"/>
    </source>
</evidence>
<gene>
    <name evidence="3" type="primary">ANGP1</name>
</gene>
<proteinExistence type="predicted"/>
<dbReference type="InterPro" id="IPR014716">
    <property type="entry name" value="Fibrinogen_a/b/g_C_1"/>
</dbReference>
<feature type="domain" description="Fibrinogen C-terminal" evidence="2">
    <location>
        <begin position="195"/>
        <end position="408"/>
    </location>
</feature>
<feature type="non-terminal residue" evidence="3">
    <location>
        <position position="1"/>
    </location>
</feature>
<dbReference type="Pfam" id="PF00147">
    <property type="entry name" value="Fibrinogen_C"/>
    <property type="match status" value="1"/>
</dbReference>
<dbReference type="EMBL" id="GAKP01001823">
    <property type="protein sequence ID" value="JAC57129.1"/>
    <property type="molecule type" value="Transcribed_RNA"/>
</dbReference>
<dbReference type="SUPFAM" id="SSF56496">
    <property type="entry name" value="Fibrinogen C-terminal domain-like"/>
    <property type="match status" value="1"/>
</dbReference>
<dbReference type="PANTHER" id="PTHR19143:SF327">
    <property type="entry name" value="FI21813P1-RELATED"/>
    <property type="match status" value="1"/>
</dbReference>
<sequence>SKVECSKSLSCTKNRTKILEIITSKPHKPTTYSNFAMFIIRVLILVSALFAFETNEFMQGRWWLSYLPPSHSKFYEAAMKLKLNNTITAVNANSAIIKPTAADTISVPTVNVPANISELVMAEALTASAPNIDTSSRPTEVQQIADPLNNLTAPTSLAGNYYIFNYFFSKNDTVEANKENAPVDKENTNDEVDDDAKYGILPDCANVNTSSVYLVRVELYSHRPFMVYCQVMDDDDHAWLVIQQRDFDDPPTDFNRSWADYRAGFGVIDGSYWLGLEKIWAITHSMLHELTILLLDFDNSFRWYRYDAFSIASEEQNYALNLLGPNGGSAGNSLKRSKGQKFSTYDRDNEEKCAQKMQAGWWYKDCEFGNLNSPFSKQLTANYEGVMWPTLYTDKPLSTVKMMVRARKYNGK</sequence>
<accession>A0A034WR62</accession>
<feature type="transmembrane region" description="Helical" evidence="1">
    <location>
        <begin position="35"/>
        <end position="52"/>
    </location>
</feature>
<keyword evidence="1" id="KW-1133">Transmembrane helix</keyword>
<dbReference type="PROSITE" id="PS51406">
    <property type="entry name" value="FIBRINOGEN_C_2"/>
    <property type="match status" value="1"/>
</dbReference>
<dbReference type="OrthoDB" id="6145874at2759"/>
<keyword evidence="1" id="KW-0812">Transmembrane</keyword>
<dbReference type="InterPro" id="IPR036056">
    <property type="entry name" value="Fibrinogen-like_C"/>
</dbReference>
<protein>
    <submittedName>
        <fullName evidence="3">Angiopoietin-1</fullName>
    </submittedName>
</protein>
<dbReference type="InterPro" id="IPR002181">
    <property type="entry name" value="Fibrinogen_a/b/g_C_dom"/>
</dbReference>
<dbReference type="Gene3D" id="3.90.215.10">
    <property type="entry name" value="Gamma Fibrinogen, chain A, domain 1"/>
    <property type="match status" value="1"/>
</dbReference>
<dbReference type="PANTHER" id="PTHR19143">
    <property type="entry name" value="FIBRINOGEN/TENASCIN/ANGIOPOEITIN"/>
    <property type="match status" value="1"/>
</dbReference>
<evidence type="ECO:0000313" key="3">
    <source>
        <dbReference type="EMBL" id="JAC57129.1"/>
    </source>
</evidence>